<proteinExistence type="predicted"/>
<protein>
    <recommendedName>
        <fullName evidence="2">F-box domain-containing protein</fullName>
    </recommendedName>
</protein>
<dbReference type="SUPFAM" id="SSF81383">
    <property type="entry name" value="F-box domain"/>
    <property type="match status" value="1"/>
</dbReference>
<dbReference type="CDD" id="cd09917">
    <property type="entry name" value="F-box_SF"/>
    <property type="match status" value="1"/>
</dbReference>
<feature type="region of interest" description="Disordered" evidence="1">
    <location>
        <begin position="1"/>
        <end position="34"/>
    </location>
</feature>
<evidence type="ECO:0000313" key="4">
    <source>
        <dbReference type="Proteomes" id="UP001218188"/>
    </source>
</evidence>
<gene>
    <name evidence="3" type="ORF">C8F04DRAFT_1182526</name>
</gene>
<evidence type="ECO:0000313" key="3">
    <source>
        <dbReference type="EMBL" id="KAJ7035113.1"/>
    </source>
</evidence>
<dbReference type="AlphaFoldDB" id="A0AAD6SWG2"/>
<feature type="compositionally biased region" description="Low complexity" evidence="1">
    <location>
        <begin position="82"/>
        <end position="106"/>
    </location>
</feature>
<comment type="caution">
    <text evidence="3">The sequence shown here is derived from an EMBL/GenBank/DDBJ whole genome shotgun (WGS) entry which is preliminary data.</text>
</comment>
<dbReference type="Proteomes" id="UP001218188">
    <property type="component" value="Unassembled WGS sequence"/>
</dbReference>
<dbReference type="Pfam" id="PF00646">
    <property type="entry name" value="F-box"/>
    <property type="match status" value="1"/>
</dbReference>
<sequence>MTTPRAFPRAGLSRLNPSRVAELTTSESVSSQDANEEYYYSLQPLLFLNTHPRLIPWEVTPPPPDRSQSRPKRSLNTQPLVTRSKAASQASTSSTDSTATQTSSESPPIAPTNLLDTTSYQGRLPSRIQAVQSPSISVDPSAPLANPVQTRLAVKSIHFKKNLTATPPSTVDTTSTTIPYIPNSASSSNTAALPDAATTASSAANFSPLQTINPLPVYTHQAPSSDMALFMQFMEWKNMMTQSEGSTAVKRKASPPALNTSDPLAAQASSLTPVASAHAVPPSRDGTPSSSGSPLKFKPAADVSVRAAKKAKVEDDDPKPDNKEAEFLRVTRVVHLRLLSLPSVCEVTDVNLQDDLLKDDYLDLPNCRKATIVSWSKDIGPGNVLPSMWENVSDEVDGEVLYRFLSFRSSGQYVNLARVDPTAISASRQIYAMGKERERFTLCINDRTAICLSPVMITKSSVTRIGRVNRAESGIQLKFVTGIFHSQEFERTMGVAGMAFHQRRMDTQIHADSVTFGTRSVSEGKKMSESPSKAHSKIVGIQSSASQVSAVSRSLSEDSLGADDHVPVYDVRKIDFDPASQIESVASLPTYNEGAEIPENSLAVVAYTVNQFTNSKQNPAIGFNLRWVMVLGEPVDEHSVSASMQTSSIPNLPDIVPAIDSIGWEICLSLIQHLPPGSLDWDLVLEGFDDTALFMLALRSPVHYACVMNFVGAKRNGPPPDACECYLRLRRLNIGAPGDTLSIFPYDVCVDILGYLALSDRTTLARVSRKFRALAAIVLDACVIDLLGQFGLKAYEVRLMQTVTQTIICGSLLPPPGGLSQPGDIDFYSPEPALALVLRFFNVGTRYRASRLPASPYAKLPLVLKICWLSDESIQPTRRINVMQARSSNTLECPTQFHSSLVCGAITANGVWISNPLDTIHWFTIPNRNFLHLTDQWERIQSFNFIKKWMTHIAWRNELLGLISLASNYVIN</sequence>
<dbReference type="InterPro" id="IPR036047">
    <property type="entry name" value="F-box-like_dom_sf"/>
</dbReference>
<feature type="region of interest" description="Disordered" evidence="1">
    <location>
        <begin position="270"/>
        <end position="298"/>
    </location>
</feature>
<feature type="region of interest" description="Disordered" evidence="1">
    <location>
        <begin position="520"/>
        <end position="541"/>
    </location>
</feature>
<keyword evidence="4" id="KW-1185">Reference proteome</keyword>
<accession>A0AAD6SWG2</accession>
<feature type="compositionally biased region" description="Polar residues" evidence="1">
    <location>
        <begin position="23"/>
        <end position="33"/>
    </location>
</feature>
<evidence type="ECO:0000256" key="1">
    <source>
        <dbReference type="SAM" id="MobiDB-lite"/>
    </source>
</evidence>
<organism evidence="3 4">
    <name type="scientific">Mycena alexandri</name>
    <dbReference type="NCBI Taxonomy" id="1745969"/>
    <lineage>
        <taxon>Eukaryota</taxon>
        <taxon>Fungi</taxon>
        <taxon>Dikarya</taxon>
        <taxon>Basidiomycota</taxon>
        <taxon>Agaricomycotina</taxon>
        <taxon>Agaricomycetes</taxon>
        <taxon>Agaricomycetidae</taxon>
        <taxon>Agaricales</taxon>
        <taxon>Marasmiineae</taxon>
        <taxon>Mycenaceae</taxon>
        <taxon>Mycena</taxon>
    </lineage>
</organism>
<feature type="region of interest" description="Disordered" evidence="1">
    <location>
        <begin position="57"/>
        <end position="117"/>
    </location>
</feature>
<dbReference type="EMBL" id="JARJCM010000052">
    <property type="protein sequence ID" value="KAJ7035113.1"/>
    <property type="molecule type" value="Genomic_DNA"/>
</dbReference>
<reference evidence="3" key="1">
    <citation type="submission" date="2023-03" db="EMBL/GenBank/DDBJ databases">
        <title>Massive genome expansion in bonnet fungi (Mycena s.s.) driven by repeated elements and novel gene families across ecological guilds.</title>
        <authorList>
            <consortium name="Lawrence Berkeley National Laboratory"/>
            <person name="Harder C.B."/>
            <person name="Miyauchi S."/>
            <person name="Viragh M."/>
            <person name="Kuo A."/>
            <person name="Thoen E."/>
            <person name="Andreopoulos B."/>
            <person name="Lu D."/>
            <person name="Skrede I."/>
            <person name="Drula E."/>
            <person name="Henrissat B."/>
            <person name="Morin E."/>
            <person name="Kohler A."/>
            <person name="Barry K."/>
            <person name="LaButti K."/>
            <person name="Morin E."/>
            <person name="Salamov A."/>
            <person name="Lipzen A."/>
            <person name="Mereny Z."/>
            <person name="Hegedus B."/>
            <person name="Baldrian P."/>
            <person name="Stursova M."/>
            <person name="Weitz H."/>
            <person name="Taylor A."/>
            <person name="Grigoriev I.V."/>
            <person name="Nagy L.G."/>
            <person name="Martin F."/>
            <person name="Kauserud H."/>
        </authorList>
    </citation>
    <scope>NUCLEOTIDE SEQUENCE</scope>
    <source>
        <strain evidence="3">CBHHK200</strain>
    </source>
</reference>
<feature type="domain" description="F-box" evidence="2">
    <location>
        <begin position="741"/>
        <end position="775"/>
    </location>
</feature>
<name>A0AAD6SWG2_9AGAR</name>
<dbReference type="InterPro" id="IPR001810">
    <property type="entry name" value="F-box_dom"/>
</dbReference>
<evidence type="ECO:0000259" key="2">
    <source>
        <dbReference type="Pfam" id="PF00646"/>
    </source>
</evidence>